<accession>A0ABM7X001</accession>
<comment type="similarity">
    <text evidence="2">Belongs to the ABC-4 integral membrane protein family. LolC/E subfamily.</text>
</comment>
<evidence type="ECO:0000256" key="7">
    <source>
        <dbReference type="SAM" id="MobiDB-lite"/>
    </source>
</evidence>
<keyword evidence="5 8" id="KW-1133">Transmembrane helix</keyword>
<keyword evidence="6 8" id="KW-0472">Membrane</keyword>
<dbReference type="EMBL" id="AP025591">
    <property type="protein sequence ID" value="BDG05036.1"/>
    <property type="molecule type" value="Genomic_DNA"/>
</dbReference>
<evidence type="ECO:0000256" key="6">
    <source>
        <dbReference type="ARBA" id="ARBA00023136"/>
    </source>
</evidence>
<keyword evidence="4 8" id="KW-0812">Transmembrane</keyword>
<organism evidence="10 11">
    <name type="scientific">Anaeromyxobacter oryzae</name>
    <dbReference type="NCBI Taxonomy" id="2918170"/>
    <lineage>
        <taxon>Bacteria</taxon>
        <taxon>Pseudomonadati</taxon>
        <taxon>Myxococcota</taxon>
        <taxon>Myxococcia</taxon>
        <taxon>Myxococcales</taxon>
        <taxon>Cystobacterineae</taxon>
        <taxon>Anaeromyxobacteraceae</taxon>
        <taxon>Anaeromyxobacter</taxon>
    </lineage>
</organism>
<name>A0ABM7X001_9BACT</name>
<evidence type="ECO:0000313" key="10">
    <source>
        <dbReference type="EMBL" id="BDG05036.1"/>
    </source>
</evidence>
<comment type="subcellular location">
    <subcellularLocation>
        <location evidence="1">Cell membrane</location>
        <topology evidence="1">Multi-pass membrane protein</topology>
    </subcellularLocation>
</comment>
<protein>
    <submittedName>
        <fullName evidence="10">Permease</fullName>
    </submittedName>
</protein>
<evidence type="ECO:0000256" key="2">
    <source>
        <dbReference type="ARBA" id="ARBA00005236"/>
    </source>
</evidence>
<feature type="domain" description="ABC3 transporter permease C-terminal" evidence="9">
    <location>
        <begin position="328"/>
        <end position="454"/>
    </location>
</feature>
<evidence type="ECO:0000256" key="8">
    <source>
        <dbReference type="SAM" id="Phobius"/>
    </source>
</evidence>
<keyword evidence="11" id="KW-1185">Reference proteome</keyword>
<feature type="region of interest" description="Disordered" evidence="7">
    <location>
        <begin position="189"/>
        <end position="212"/>
    </location>
</feature>
<dbReference type="InterPro" id="IPR003838">
    <property type="entry name" value="ABC3_permease_C"/>
</dbReference>
<dbReference type="Pfam" id="PF02687">
    <property type="entry name" value="FtsX"/>
    <property type="match status" value="1"/>
</dbReference>
<dbReference type="InterPro" id="IPR051447">
    <property type="entry name" value="Lipoprotein-release_system"/>
</dbReference>
<feature type="transmembrane region" description="Helical" evidence="8">
    <location>
        <begin position="419"/>
        <end position="445"/>
    </location>
</feature>
<evidence type="ECO:0000256" key="3">
    <source>
        <dbReference type="ARBA" id="ARBA00022475"/>
    </source>
</evidence>
<dbReference type="RefSeq" id="WP_248353565.1">
    <property type="nucleotide sequence ID" value="NZ_AP025591.1"/>
</dbReference>
<dbReference type="Proteomes" id="UP001162891">
    <property type="component" value="Chromosome"/>
</dbReference>
<evidence type="ECO:0000256" key="1">
    <source>
        <dbReference type="ARBA" id="ARBA00004651"/>
    </source>
</evidence>
<feature type="transmembrane region" description="Helical" evidence="8">
    <location>
        <begin position="21"/>
        <end position="41"/>
    </location>
</feature>
<keyword evidence="3" id="KW-1003">Cell membrane</keyword>
<reference evidence="11" key="1">
    <citation type="journal article" date="2022" name="Int. J. Syst. Evol. Microbiol.">
        <title>Anaeromyxobacter oryzae sp. nov., Anaeromyxobacter diazotrophicus sp. nov. and Anaeromyxobacter paludicola sp. nov., isolated from paddy soils.</title>
        <authorList>
            <person name="Itoh H."/>
            <person name="Xu Z."/>
            <person name="Mise K."/>
            <person name="Masuda Y."/>
            <person name="Ushijima N."/>
            <person name="Hayakawa C."/>
            <person name="Shiratori Y."/>
            <person name="Senoo K."/>
        </authorList>
    </citation>
    <scope>NUCLEOTIDE SEQUENCE [LARGE SCALE GENOMIC DNA]</scope>
    <source>
        <strain evidence="11">Red232</strain>
    </source>
</reference>
<sequence>MIVKIAFRNILRNGRRSLMTLLAIAVGGIAIVLFGEFISFVRVSLETNAVENVGHLTVFRNGYFDYGAGNPGAFGIDRYEDVIRMIAEDPVVAPTLNVVTPTISLTGIAGNFEIDASKTFLGTGYVPRDRERLRRWDEHGVTLGRIRTDSGLSDEDESRGVVGLGLARVLGLCEDLRIPNCPPRPAPSVRNVSASSLAPPPIAVDPEPDAGSRVKGPRLDLLAATASGAPNVLSLYVTRAEPQGARELDENVVLMSFSLAQKLLYGRGEKKATGIILQLERTSDLVKVRARLNELFASRHLDLEVRDFAEREPFYRQAVGMFGAIFLFISFIMGIIVVFTVVNTTGMSVAERTNEIGTVRAMGVRRGGVRRLFVAEGAMLGILGATLGVLAGQVLAILFNRAGATWTPPGQAAPVPLAVLTSGVTGLLVSAWVGLVVMATIAAVVPANRAARLEVVDALRHV</sequence>
<feature type="transmembrane region" description="Helical" evidence="8">
    <location>
        <begin position="372"/>
        <end position="399"/>
    </location>
</feature>
<evidence type="ECO:0000256" key="5">
    <source>
        <dbReference type="ARBA" id="ARBA00022989"/>
    </source>
</evidence>
<evidence type="ECO:0000256" key="4">
    <source>
        <dbReference type="ARBA" id="ARBA00022692"/>
    </source>
</evidence>
<feature type="transmembrane region" description="Helical" evidence="8">
    <location>
        <begin position="318"/>
        <end position="342"/>
    </location>
</feature>
<proteinExistence type="inferred from homology"/>
<evidence type="ECO:0000259" key="9">
    <source>
        <dbReference type="Pfam" id="PF02687"/>
    </source>
</evidence>
<gene>
    <name evidence="10" type="ORF">AMOR_40320</name>
</gene>
<dbReference type="PANTHER" id="PTHR30489:SF0">
    <property type="entry name" value="LIPOPROTEIN-RELEASING SYSTEM TRANSMEMBRANE PROTEIN LOLE"/>
    <property type="match status" value="1"/>
</dbReference>
<evidence type="ECO:0000313" key="11">
    <source>
        <dbReference type="Proteomes" id="UP001162891"/>
    </source>
</evidence>
<dbReference type="PANTHER" id="PTHR30489">
    <property type="entry name" value="LIPOPROTEIN-RELEASING SYSTEM TRANSMEMBRANE PROTEIN LOLE"/>
    <property type="match status" value="1"/>
</dbReference>